<keyword evidence="3 9" id="KW-0808">Transferase</keyword>
<dbReference type="PANTHER" id="PTHR21060:SF21">
    <property type="entry name" value="ACETATE KINASE"/>
    <property type="match status" value="1"/>
</dbReference>
<keyword evidence="6 9" id="KW-0418">Kinase</keyword>
<organism evidence="11 12">
    <name type="scientific">Alcanivorax jadensis T9</name>
    <dbReference type="NCBI Taxonomy" id="1177181"/>
    <lineage>
        <taxon>Bacteria</taxon>
        <taxon>Pseudomonadati</taxon>
        <taxon>Pseudomonadota</taxon>
        <taxon>Gammaproteobacteria</taxon>
        <taxon>Oceanospirillales</taxon>
        <taxon>Alcanivoracaceae</taxon>
        <taxon>Alcanivorax</taxon>
    </lineage>
</organism>
<comment type="function">
    <text evidence="9">Catalyzes the formation of acetyl phosphate from acetate and ATP. Can also catalyze the reverse reaction.</text>
</comment>
<name>A0ABR4WEL6_9GAMM</name>
<comment type="subunit">
    <text evidence="9">Homodimer.</text>
</comment>
<evidence type="ECO:0000256" key="9">
    <source>
        <dbReference type="HAMAP-Rule" id="MF_00020"/>
    </source>
</evidence>
<evidence type="ECO:0000256" key="5">
    <source>
        <dbReference type="ARBA" id="ARBA00022741"/>
    </source>
</evidence>
<comment type="catalytic activity">
    <reaction evidence="9">
        <text>acetate + ATP = acetyl phosphate + ADP</text>
        <dbReference type="Rhea" id="RHEA:11352"/>
        <dbReference type="ChEBI" id="CHEBI:22191"/>
        <dbReference type="ChEBI" id="CHEBI:30089"/>
        <dbReference type="ChEBI" id="CHEBI:30616"/>
        <dbReference type="ChEBI" id="CHEBI:456216"/>
        <dbReference type="EC" id="2.7.2.1"/>
    </reaction>
</comment>
<dbReference type="NCBIfam" id="TIGR00016">
    <property type="entry name" value="ackA"/>
    <property type="match status" value="1"/>
</dbReference>
<feature type="site" description="Transition state stabilizer" evidence="9">
    <location>
        <position position="176"/>
    </location>
</feature>
<dbReference type="PANTHER" id="PTHR21060">
    <property type="entry name" value="ACETATE KINASE"/>
    <property type="match status" value="1"/>
</dbReference>
<evidence type="ECO:0000256" key="2">
    <source>
        <dbReference type="ARBA" id="ARBA00022490"/>
    </source>
</evidence>
<dbReference type="SUPFAM" id="SSF53067">
    <property type="entry name" value="Actin-like ATPase domain"/>
    <property type="match status" value="2"/>
</dbReference>
<feature type="site" description="Transition state stabilizer" evidence="9">
    <location>
        <position position="237"/>
    </location>
</feature>
<evidence type="ECO:0000256" key="8">
    <source>
        <dbReference type="ARBA" id="ARBA00022842"/>
    </source>
</evidence>
<comment type="subcellular location">
    <subcellularLocation>
        <location evidence="9">Cytoplasm</location>
    </subcellularLocation>
</comment>
<dbReference type="CDD" id="cd24010">
    <property type="entry name" value="ASKHA_NBD_AcK_PK"/>
    <property type="match status" value="1"/>
</dbReference>
<proteinExistence type="inferred from homology"/>
<dbReference type="PRINTS" id="PR00471">
    <property type="entry name" value="ACETATEKNASE"/>
</dbReference>
<keyword evidence="4 9" id="KW-0479">Metal-binding</keyword>
<feature type="binding site" evidence="9">
    <location>
        <position position="10"/>
    </location>
    <ligand>
        <name>Mg(2+)</name>
        <dbReference type="ChEBI" id="CHEBI:18420"/>
    </ligand>
</feature>
<keyword evidence="8 9" id="KW-0460">Magnesium</keyword>
<feature type="binding site" evidence="9">
    <location>
        <begin position="204"/>
        <end position="208"/>
    </location>
    <ligand>
        <name>ATP</name>
        <dbReference type="ChEBI" id="CHEBI:30616"/>
    </ligand>
</feature>
<sequence>MTTPLVLVINCGSSSIKFALVDEDSSEFPLEGLAERLNSPEAVLRWEQDGEQQEEPLADADHRQALEALLPRVQAYAGDRLAAIGHRVVHGGEQFTAAGLLNEDALAAIRAASPLAPLHNPANLLGIDAAQALFADLPQVAVFDTAFHQSLPEHAYRYALPIELYQQQRIRRYGFHGTSHCYVTRRAASLTGLPVDTSGWLSAHLGNGCSSCAVQDGHSRDTSMGFTPLEGLVMGTRSGDVDPSLHAFLERERGWSAQHTDQVLSRESGLLGLSGLSNDMRTLEQASSEGHEGATLAIEVFCYRLAKSLAGQACALTRLDGLIFTGGIGENSALVRAKTVAHLGLMGLAINDDANRACVGGNSGEIQADNSPRILVVPTNEERQIALETLAAIGAEKER</sequence>
<dbReference type="Pfam" id="PF00871">
    <property type="entry name" value="Acetate_kinase"/>
    <property type="match status" value="1"/>
</dbReference>
<protein>
    <recommendedName>
        <fullName evidence="9">Acetate kinase</fullName>
        <ecNumber evidence="9">2.7.2.1</ecNumber>
    </recommendedName>
    <alternativeName>
        <fullName evidence="9">Acetokinase</fullName>
    </alternativeName>
</protein>
<keyword evidence="12" id="KW-1185">Reference proteome</keyword>
<feature type="binding site" evidence="9">
    <location>
        <begin position="327"/>
        <end position="331"/>
    </location>
    <ligand>
        <name>ATP</name>
        <dbReference type="ChEBI" id="CHEBI:30616"/>
    </ligand>
</feature>
<keyword evidence="2 9" id="KW-0963">Cytoplasm</keyword>
<dbReference type="EMBL" id="ARXU01000003">
    <property type="protein sequence ID" value="KGD61721.1"/>
    <property type="molecule type" value="Genomic_DNA"/>
</dbReference>
<evidence type="ECO:0000256" key="6">
    <source>
        <dbReference type="ARBA" id="ARBA00022777"/>
    </source>
</evidence>
<dbReference type="PIRSF" id="PIRSF000722">
    <property type="entry name" value="Acetate_prop_kin"/>
    <property type="match status" value="1"/>
</dbReference>
<comment type="similarity">
    <text evidence="1 9 10">Belongs to the acetokinase family.</text>
</comment>
<comment type="cofactor">
    <cofactor evidence="9">
        <name>Mg(2+)</name>
        <dbReference type="ChEBI" id="CHEBI:18420"/>
    </cofactor>
    <cofactor evidence="9">
        <name>Mn(2+)</name>
        <dbReference type="ChEBI" id="CHEBI:29035"/>
    </cofactor>
    <text evidence="9">Mg(2+). Can also accept Mn(2+).</text>
</comment>
<dbReference type="InterPro" id="IPR043129">
    <property type="entry name" value="ATPase_NBD"/>
</dbReference>
<comment type="pathway">
    <text evidence="9">Metabolic intermediate biosynthesis; acetyl-CoA biosynthesis; acetyl-CoA from acetate: step 1/2.</text>
</comment>
<evidence type="ECO:0000256" key="1">
    <source>
        <dbReference type="ARBA" id="ARBA00008748"/>
    </source>
</evidence>
<dbReference type="InterPro" id="IPR004372">
    <property type="entry name" value="Ac/propionate_kinase"/>
</dbReference>
<reference evidence="11 12" key="1">
    <citation type="submission" date="2012-09" db="EMBL/GenBank/DDBJ databases">
        <title>Genome Sequence of alkane-degrading Bacterium Alcanivorax jadensis T9.</title>
        <authorList>
            <person name="Lai Q."/>
            <person name="Shao Z."/>
        </authorList>
    </citation>
    <scope>NUCLEOTIDE SEQUENCE [LARGE SCALE GENOMIC DNA]</scope>
    <source>
        <strain evidence="11 12">T9</strain>
    </source>
</reference>
<evidence type="ECO:0000313" key="11">
    <source>
        <dbReference type="EMBL" id="KGD61721.1"/>
    </source>
</evidence>
<dbReference type="InterPro" id="IPR023865">
    <property type="entry name" value="Aliphatic_acid_kinase_CS"/>
</dbReference>
<comment type="caution">
    <text evidence="11">The sequence shown here is derived from an EMBL/GenBank/DDBJ whole genome shotgun (WGS) entry which is preliminary data.</text>
</comment>
<dbReference type="GO" id="GO:0008776">
    <property type="term" value="F:acetate kinase activity"/>
    <property type="evidence" value="ECO:0007669"/>
    <property type="project" value="UniProtKB-EC"/>
</dbReference>
<keyword evidence="5 9" id="KW-0547">Nucleotide-binding</keyword>
<evidence type="ECO:0000256" key="7">
    <source>
        <dbReference type="ARBA" id="ARBA00022840"/>
    </source>
</evidence>
<evidence type="ECO:0000256" key="3">
    <source>
        <dbReference type="ARBA" id="ARBA00022679"/>
    </source>
</evidence>
<feature type="binding site" evidence="9">
    <location>
        <position position="87"/>
    </location>
    <ligand>
        <name>substrate</name>
    </ligand>
</feature>
<dbReference type="InterPro" id="IPR000890">
    <property type="entry name" value="Aliphatic_acid_kin_short-chain"/>
</dbReference>
<feature type="binding site" evidence="9">
    <location>
        <begin position="279"/>
        <end position="281"/>
    </location>
    <ligand>
        <name>ATP</name>
        <dbReference type="ChEBI" id="CHEBI:30616"/>
    </ligand>
</feature>
<accession>A0ABR4WEL6</accession>
<dbReference type="HAMAP" id="MF_00020">
    <property type="entry name" value="Acetate_kinase"/>
    <property type="match status" value="1"/>
</dbReference>
<keyword evidence="7 9" id="KW-0067">ATP-binding</keyword>
<dbReference type="Proteomes" id="UP000029443">
    <property type="component" value="Unassembled WGS sequence"/>
</dbReference>
<dbReference type="Gene3D" id="3.30.420.40">
    <property type="match status" value="2"/>
</dbReference>
<dbReference type="EC" id="2.7.2.1" evidence="9"/>
<evidence type="ECO:0000256" key="4">
    <source>
        <dbReference type="ARBA" id="ARBA00022723"/>
    </source>
</evidence>
<feature type="binding site" evidence="9">
    <location>
        <position position="381"/>
    </location>
    <ligand>
        <name>Mg(2+)</name>
        <dbReference type="ChEBI" id="CHEBI:18420"/>
    </ligand>
</feature>
<evidence type="ECO:0000256" key="10">
    <source>
        <dbReference type="RuleBase" id="RU003835"/>
    </source>
</evidence>
<evidence type="ECO:0000313" key="12">
    <source>
        <dbReference type="Proteomes" id="UP000029443"/>
    </source>
</evidence>
<gene>
    <name evidence="9" type="primary">ackA</name>
    <name evidence="11" type="ORF">T9A_00930</name>
</gene>
<feature type="active site" description="Proton donor/acceptor" evidence="9">
    <location>
        <position position="144"/>
    </location>
</feature>
<dbReference type="RefSeq" id="WP_035245602.1">
    <property type="nucleotide sequence ID" value="NZ_ARXU01000003.1"/>
</dbReference>
<dbReference type="PROSITE" id="PS01075">
    <property type="entry name" value="ACETATE_KINASE_1"/>
    <property type="match status" value="1"/>
</dbReference>
<feature type="binding site" evidence="9">
    <location>
        <position position="17"/>
    </location>
    <ligand>
        <name>ATP</name>
        <dbReference type="ChEBI" id="CHEBI:30616"/>
    </ligand>
</feature>